<gene>
    <name evidence="1" type="ORF">AWOD_II_0110</name>
</gene>
<dbReference type="OrthoDB" id="5904015at2"/>
<protein>
    <recommendedName>
        <fullName evidence="3">Sel1 repeat family protein</fullName>
    </recommendedName>
</protein>
<dbReference type="EMBL" id="LN554847">
    <property type="protein sequence ID" value="CED56766.1"/>
    <property type="molecule type" value="Genomic_DNA"/>
</dbReference>
<dbReference type="GeneID" id="28542357"/>
<sequence>MSVLIRVVALNLWLFCSIGKIAEAKSYDLNNFSSVEAFEKGRILRAQFKNIESRRYLKFAADQGDPNAEYLYAMELISYKSTIRTASESKYYLILAARNGSRKAMQFLYQYANWLKEEERIFWKNNYYNALINLGRSQPAQAFYDLSQYHKGSYDELSQYYLSRAVVFNHPKALMDVAHQIEVGKGNFVSSDAREAQVRQIYLKAAETGYLPAILIYIKCLEGDQMYEKAYEWRIKAMEAGDLMSLPILASILTNQSEPYGFVESDVVAAKAYLSVYLESAGKDKLPTLYSNIEMFFSKLSLILNDTSDNKLINLENKIKSHAPFYRHDVFWDY</sequence>
<accession>A0A090I5R8</accession>
<keyword evidence="2" id="KW-1185">Reference proteome</keyword>
<dbReference type="SUPFAM" id="SSF81901">
    <property type="entry name" value="HCP-like"/>
    <property type="match status" value="1"/>
</dbReference>
<dbReference type="AlphaFoldDB" id="A0A090I5R8"/>
<proteinExistence type="predicted"/>
<organism evidence="1 2">
    <name type="scientific">Aliivibrio wodanis</name>
    <dbReference type="NCBI Taxonomy" id="80852"/>
    <lineage>
        <taxon>Bacteria</taxon>
        <taxon>Pseudomonadati</taxon>
        <taxon>Pseudomonadota</taxon>
        <taxon>Gammaproteobacteria</taxon>
        <taxon>Vibrionales</taxon>
        <taxon>Vibrionaceae</taxon>
        <taxon>Aliivibrio</taxon>
    </lineage>
</organism>
<evidence type="ECO:0008006" key="3">
    <source>
        <dbReference type="Google" id="ProtNLM"/>
    </source>
</evidence>
<name>A0A090I5R8_9GAMM</name>
<dbReference type="InterPro" id="IPR011990">
    <property type="entry name" value="TPR-like_helical_dom_sf"/>
</dbReference>
<dbReference type="PATRIC" id="fig|80852.17.peg.2854"/>
<dbReference type="STRING" id="80852.AWOD_II_0110"/>
<dbReference type="KEGG" id="awd:AWOD_II_0110"/>
<dbReference type="Proteomes" id="UP000032427">
    <property type="component" value="Chromosome 2"/>
</dbReference>
<dbReference type="Gene3D" id="1.25.40.10">
    <property type="entry name" value="Tetratricopeptide repeat domain"/>
    <property type="match status" value="1"/>
</dbReference>
<evidence type="ECO:0000313" key="1">
    <source>
        <dbReference type="EMBL" id="CED56766.1"/>
    </source>
</evidence>
<dbReference type="HOGENOM" id="CLU_764622_0_0_6"/>
<evidence type="ECO:0000313" key="2">
    <source>
        <dbReference type="Proteomes" id="UP000032427"/>
    </source>
</evidence>
<reference evidence="2" key="1">
    <citation type="submission" date="2014-09" db="EMBL/GenBank/DDBJ databases">
        <authorList>
            <person name="Hjerde E."/>
        </authorList>
    </citation>
    <scope>NUCLEOTIDE SEQUENCE [LARGE SCALE GENOMIC DNA]</scope>
    <source>
        <strain evidence="2">06/09/139</strain>
    </source>
</reference>